<evidence type="ECO:0000313" key="1">
    <source>
        <dbReference type="EMBL" id="PJA45389.1"/>
    </source>
</evidence>
<dbReference type="PANTHER" id="PTHR43611:SF3">
    <property type="entry name" value="FLAVIN MONONUCLEOTIDE HYDROLASE 1, CHLOROPLATIC"/>
    <property type="match status" value="1"/>
</dbReference>
<sequence>MKYKTIFFDADGVLIKDKFLFTDQLKQDYGIEIEKMLPFFTGVFRQCSVGKADLKEELVKVIDDWGWNGTVDELLEYWFTKGTQFEEDVIELVKSLCDKGIRCFMATDQEAYRGGHLRQTLGGGKVFEEVFYSAGIGHSKKTPEFWDDVFTRIGESSRSQTLFIDDDKEKINAVAQFGIDTYLYTDLEALKKRLEGYL</sequence>
<accession>A0A2M7XC09</accession>
<dbReference type="AlphaFoldDB" id="A0A2M7XC09"/>
<dbReference type="SUPFAM" id="SSF56784">
    <property type="entry name" value="HAD-like"/>
    <property type="match status" value="1"/>
</dbReference>
<dbReference type="InterPro" id="IPR036412">
    <property type="entry name" value="HAD-like_sf"/>
</dbReference>
<dbReference type="Proteomes" id="UP000229385">
    <property type="component" value="Unassembled WGS sequence"/>
</dbReference>
<protein>
    <recommendedName>
        <fullName evidence="3">HAD family hydrolase</fullName>
    </recommendedName>
</protein>
<reference evidence="2" key="1">
    <citation type="submission" date="2017-09" db="EMBL/GenBank/DDBJ databases">
        <title>Depth-based differentiation of microbial function through sediment-hosted aquifers and enrichment of novel symbionts in the deep terrestrial subsurface.</title>
        <authorList>
            <person name="Probst A.J."/>
            <person name="Ladd B."/>
            <person name="Jarett J.K."/>
            <person name="Geller-Mcgrath D.E."/>
            <person name="Sieber C.M.K."/>
            <person name="Emerson J.B."/>
            <person name="Anantharaman K."/>
            <person name="Thomas B.C."/>
            <person name="Malmstrom R."/>
            <person name="Stieglmeier M."/>
            <person name="Klingl A."/>
            <person name="Woyke T."/>
            <person name="Ryan C.M."/>
            <person name="Banfield J.F."/>
        </authorList>
    </citation>
    <scope>NUCLEOTIDE SEQUENCE [LARGE SCALE GENOMIC DNA]</scope>
</reference>
<dbReference type="EMBL" id="PFWU01000041">
    <property type="protein sequence ID" value="PJA45389.1"/>
    <property type="molecule type" value="Genomic_DNA"/>
</dbReference>
<dbReference type="PANTHER" id="PTHR43611">
    <property type="entry name" value="ALPHA-D-GLUCOSE 1-PHOSPHATE PHOSPHATASE"/>
    <property type="match status" value="1"/>
</dbReference>
<evidence type="ECO:0008006" key="3">
    <source>
        <dbReference type="Google" id="ProtNLM"/>
    </source>
</evidence>
<organism evidence="1 2">
    <name type="scientific">Candidatus Uhrbacteria bacterium CG_4_9_14_3_um_filter_50_9</name>
    <dbReference type="NCBI Taxonomy" id="1975035"/>
    <lineage>
        <taxon>Bacteria</taxon>
        <taxon>Candidatus Uhriibacteriota</taxon>
    </lineage>
</organism>
<gene>
    <name evidence="1" type="ORF">CO174_03405</name>
</gene>
<dbReference type="Gene3D" id="3.40.50.1000">
    <property type="entry name" value="HAD superfamily/HAD-like"/>
    <property type="match status" value="1"/>
</dbReference>
<comment type="caution">
    <text evidence="1">The sequence shown here is derived from an EMBL/GenBank/DDBJ whole genome shotgun (WGS) entry which is preliminary data.</text>
</comment>
<evidence type="ECO:0000313" key="2">
    <source>
        <dbReference type="Proteomes" id="UP000229385"/>
    </source>
</evidence>
<name>A0A2M7XC09_9BACT</name>
<proteinExistence type="predicted"/>
<dbReference type="Pfam" id="PF00702">
    <property type="entry name" value="Hydrolase"/>
    <property type="match status" value="1"/>
</dbReference>
<dbReference type="InterPro" id="IPR023214">
    <property type="entry name" value="HAD_sf"/>
</dbReference>